<dbReference type="InterPro" id="IPR048279">
    <property type="entry name" value="MdtK-like"/>
</dbReference>
<dbReference type="EMBL" id="QSON01000020">
    <property type="protein sequence ID" value="RGI97253.1"/>
    <property type="molecule type" value="Genomic_DNA"/>
</dbReference>
<dbReference type="RefSeq" id="WP_029466608.1">
    <property type="nucleotide sequence ID" value="NZ_CACRUH010000071.1"/>
</dbReference>
<dbReference type="InterPro" id="IPR051327">
    <property type="entry name" value="MATE_MepA_subfamily"/>
</dbReference>
<evidence type="ECO:0000313" key="14">
    <source>
        <dbReference type="Proteomes" id="UP000263014"/>
    </source>
</evidence>
<keyword evidence="4" id="KW-0813">Transport</keyword>
<feature type="transmembrane region" description="Helical" evidence="10">
    <location>
        <begin position="238"/>
        <end position="262"/>
    </location>
</feature>
<evidence type="ECO:0000256" key="1">
    <source>
        <dbReference type="ARBA" id="ARBA00004651"/>
    </source>
</evidence>
<name>A0A374NYS9_9FIRM</name>
<keyword evidence="5" id="KW-1003">Cell membrane</keyword>
<organism evidence="12 14">
    <name type="scientific">Hungatella hathewayi</name>
    <dbReference type="NCBI Taxonomy" id="154046"/>
    <lineage>
        <taxon>Bacteria</taxon>
        <taxon>Bacillati</taxon>
        <taxon>Bacillota</taxon>
        <taxon>Clostridia</taxon>
        <taxon>Lachnospirales</taxon>
        <taxon>Lachnospiraceae</taxon>
        <taxon>Hungatella</taxon>
    </lineage>
</organism>
<evidence type="ECO:0000313" key="12">
    <source>
        <dbReference type="EMBL" id="RGI97253.1"/>
    </source>
</evidence>
<dbReference type="NCBIfam" id="TIGR00797">
    <property type="entry name" value="matE"/>
    <property type="match status" value="1"/>
</dbReference>
<evidence type="ECO:0000256" key="7">
    <source>
        <dbReference type="ARBA" id="ARBA00022989"/>
    </source>
</evidence>
<accession>A0A374NYS9</accession>
<feature type="transmembrane region" description="Helical" evidence="10">
    <location>
        <begin position="274"/>
        <end position="300"/>
    </location>
</feature>
<dbReference type="CDD" id="cd13143">
    <property type="entry name" value="MATE_MepA_like"/>
    <property type="match status" value="1"/>
</dbReference>
<feature type="transmembrane region" description="Helical" evidence="10">
    <location>
        <begin position="321"/>
        <end position="341"/>
    </location>
</feature>
<dbReference type="OrthoDB" id="9811110at2"/>
<dbReference type="AlphaFoldDB" id="A0A374NYS9"/>
<feature type="transmembrane region" description="Helical" evidence="10">
    <location>
        <begin position="138"/>
        <end position="160"/>
    </location>
</feature>
<evidence type="ECO:0000313" key="11">
    <source>
        <dbReference type="EMBL" id="RGD71720.1"/>
    </source>
</evidence>
<feature type="transmembrane region" description="Helical" evidence="10">
    <location>
        <begin position="50"/>
        <end position="74"/>
    </location>
</feature>
<reference evidence="13 14" key="1">
    <citation type="submission" date="2018-08" db="EMBL/GenBank/DDBJ databases">
        <title>A genome reference for cultivated species of the human gut microbiota.</title>
        <authorList>
            <person name="Zou Y."/>
            <person name="Xue W."/>
            <person name="Luo G."/>
        </authorList>
    </citation>
    <scope>NUCLEOTIDE SEQUENCE [LARGE SCALE GENOMIC DNA]</scope>
    <source>
        <strain evidence="11 13">AF19-13AC</strain>
        <strain evidence="12 14">TM09-12</strain>
    </source>
</reference>
<dbReference type="GO" id="GO:0015297">
    <property type="term" value="F:antiporter activity"/>
    <property type="evidence" value="ECO:0007669"/>
    <property type="project" value="InterPro"/>
</dbReference>
<keyword evidence="6 10" id="KW-0812">Transmembrane</keyword>
<feature type="transmembrane region" description="Helical" evidence="10">
    <location>
        <begin position="172"/>
        <end position="191"/>
    </location>
</feature>
<evidence type="ECO:0000256" key="8">
    <source>
        <dbReference type="ARBA" id="ARBA00023136"/>
    </source>
</evidence>
<evidence type="ECO:0000256" key="9">
    <source>
        <dbReference type="ARBA" id="ARBA00023251"/>
    </source>
</evidence>
<keyword evidence="7 10" id="KW-1133">Transmembrane helix</keyword>
<dbReference type="InterPro" id="IPR002528">
    <property type="entry name" value="MATE_fam"/>
</dbReference>
<feature type="transmembrane region" description="Helical" evidence="10">
    <location>
        <begin position="197"/>
        <end position="217"/>
    </location>
</feature>
<dbReference type="PANTHER" id="PTHR43823">
    <property type="entry name" value="SPORULATION PROTEIN YKVU"/>
    <property type="match status" value="1"/>
</dbReference>
<feature type="transmembrane region" description="Helical" evidence="10">
    <location>
        <begin position="95"/>
        <end position="118"/>
    </location>
</feature>
<comment type="caution">
    <text evidence="12">The sequence shown here is derived from an EMBL/GenBank/DDBJ whole genome shotgun (WGS) entry which is preliminary data.</text>
</comment>
<evidence type="ECO:0000313" key="13">
    <source>
        <dbReference type="Proteomes" id="UP000261023"/>
    </source>
</evidence>
<comment type="subcellular location">
    <subcellularLocation>
        <location evidence="1">Cell membrane</location>
        <topology evidence="1">Multi-pass membrane protein</topology>
    </subcellularLocation>
</comment>
<keyword evidence="9" id="KW-0046">Antibiotic resistance</keyword>
<dbReference type="PANTHER" id="PTHR43823:SF3">
    <property type="entry name" value="MULTIDRUG EXPORT PROTEIN MEPA"/>
    <property type="match status" value="1"/>
</dbReference>
<feature type="transmembrane region" description="Helical" evidence="10">
    <location>
        <begin position="15"/>
        <end position="35"/>
    </location>
</feature>
<evidence type="ECO:0000256" key="10">
    <source>
        <dbReference type="SAM" id="Phobius"/>
    </source>
</evidence>
<dbReference type="GO" id="GO:0005886">
    <property type="term" value="C:plasma membrane"/>
    <property type="evidence" value="ECO:0007669"/>
    <property type="project" value="UniProtKB-SubCell"/>
</dbReference>
<dbReference type="Proteomes" id="UP000263014">
    <property type="component" value="Unassembled WGS sequence"/>
</dbReference>
<dbReference type="PIRSF" id="PIRSF006603">
    <property type="entry name" value="DinF"/>
    <property type="match status" value="1"/>
</dbReference>
<keyword evidence="8 10" id="KW-0472">Membrane</keyword>
<proteinExistence type="inferred from homology"/>
<comment type="similarity">
    <text evidence="2">Belongs to the multi antimicrobial extrusion (MATE) (TC 2.A.66.1) family. MepA subfamily.</text>
</comment>
<feature type="transmembrane region" description="Helical" evidence="10">
    <location>
        <begin position="428"/>
        <end position="446"/>
    </location>
</feature>
<evidence type="ECO:0000256" key="2">
    <source>
        <dbReference type="ARBA" id="ARBA00008417"/>
    </source>
</evidence>
<dbReference type="Proteomes" id="UP000261023">
    <property type="component" value="Unassembled WGS sequence"/>
</dbReference>
<dbReference type="GO" id="GO:0042910">
    <property type="term" value="F:xenobiotic transmembrane transporter activity"/>
    <property type="evidence" value="ECO:0007669"/>
    <property type="project" value="InterPro"/>
</dbReference>
<dbReference type="EMBL" id="QTJW01000003">
    <property type="protein sequence ID" value="RGD71720.1"/>
    <property type="molecule type" value="Genomic_DNA"/>
</dbReference>
<feature type="transmembrane region" description="Helical" evidence="10">
    <location>
        <begin position="401"/>
        <end position="422"/>
    </location>
</feature>
<feature type="transmembrane region" description="Helical" evidence="10">
    <location>
        <begin position="361"/>
        <end position="380"/>
    </location>
</feature>
<sequence length="458" mass="50421">MKAENNLDSDDMRGLVWRLAFPSMLAQFVSVFYSIVDRMYIGNIAGTGEIALAGVGICGPIVTLISSVAFLVGVGGSPLMSIRLGEKNERAARQILANCFLLLTVLSAAITVIALLMKNHLLMWFGASEATFPYANEYITFYLLGTVFALLATGMNQFIICQGYAKVGMKSVLIGAVCNIILDPVFIFVFHMGVRGAAVATVLSQMASCAYVLKFLFSERAPVRITFGEYDWQIMKRVLLIGLSPFLIIAFDNILIIALNTVIQKYGGAEQGDMLLTCMTIVQSFMLMVTMPLGGITSGTQTILGYNYGARRPERIKKAEVHIAMLGLVFTTVMFLIAHTIPQFFVRIFTQNETYVELTVWAIKIYTLGIIPLAAQYTVVDGFTGMGIARVAITLSMFRKIIFLGGAFLIPATMGIKYIFYTEPISDFVSAAVSVTIYFLVIDKIINRRPVLGRQKAW</sequence>
<evidence type="ECO:0000256" key="3">
    <source>
        <dbReference type="ARBA" id="ARBA00022106"/>
    </source>
</evidence>
<evidence type="ECO:0000256" key="6">
    <source>
        <dbReference type="ARBA" id="ARBA00022692"/>
    </source>
</evidence>
<protein>
    <recommendedName>
        <fullName evidence="3">Multidrug export protein MepA</fullName>
    </recommendedName>
</protein>
<dbReference type="GO" id="GO:0046677">
    <property type="term" value="P:response to antibiotic"/>
    <property type="evidence" value="ECO:0007669"/>
    <property type="project" value="UniProtKB-KW"/>
</dbReference>
<gene>
    <name evidence="11" type="ORF">DWX31_05435</name>
    <name evidence="12" type="ORF">DXD79_27895</name>
</gene>
<dbReference type="InterPro" id="IPR045070">
    <property type="entry name" value="MATE_MepA-like"/>
</dbReference>
<evidence type="ECO:0000256" key="4">
    <source>
        <dbReference type="ARBA" id="ARBA00022448"/>
    </source>
</evidence>
<evidence type="ECO:0000256" key="5">
    <source>
        <dbReference type="ARBA" id="ARBA00022475"/>
    </source>
</evidence>
<dbReference type="Pfam" id="PF01554">
    <property type="entry name" value="MatE"/>
    <property type="match status" value="2"/>
</dbReference>